<sequence>MELAKHNKQAQGIAFQYGKHMSLGHKMNSDLQPFVKGSYGDPVSFSLNSAPVVLHRHVVGAESWVLQLQQVQAPPTRTCPRLTCTHLARPHLTSPPPASAPRATTLGRQVDYTKSDEKEARDRLGGRKSLEERGGEGGSRVARETGSERIECPAYLQRRQGGSVTVAWEKPRQRRDTPTTPPCPRTLTGVSGKQTCKRPGGHVRPEDGMKDIRPFSDRSDCPT</sequence>
<protein>
    <submittedName>
        <fullName evidence="2">Uncharacterized protein</fullName>
    </submittedName>
</protein>
<dbReference type="AlphaFoldDB" id="A0A8T2N953"/>
<dbReference type="EMBL" id="JAFBMS010000102">
    <property type="protein sequence ID" value="KAG9336885.1"/>
    <property type="molecule type" value="Genomic_DNA"/>
</dbReference>
<feature type="compositionally biased region" description="Basic and acidic residues" evidence="1">
    <location>
        <begin position="203"/>
        <end position="223"/>
    </location>
</feature>
<accession>A0A8T2N953</accession>
<gene>
    <name evidence="2" type="ORF">JZ751_003233</name>
</gene>
<organism evidence="2 3">
    <name type="scientific">Albula glossodonta</name>
    <name type="common">roundjaw bonefish</name>
    <dbReference type="NCBI Taxonomy" id="121402"/>
    <lineage>
        <taxon>Eukaryota</taxon>
        <taxon>Metazoa</taxon>
        <taxon>Chordata</taxon>
        <taxon>Craniata</taxon>
        <taxon>Vertebrata</taxon>
        <taxon>Euteleostomi</taxon>
        <taxon>Actinopterygii</taxon>
        <taxon>Neopterygii</taxon>
        <taxon>Teleostei</taxon>
        <taxon>Albuliformes</taxon>
        <taxon>Albulidae</taxon>
        <taxon>Albula</taxon>
    </lineage>
</organism>
<dbReference type="OrthoDB" id="9983019at2759"/>
<evidence type="ECO:0000256" key="1">
    <source>
        <dbReference type="SAM" id="MobiDB-lite"/>
    </source>
</evidence>
<evidence type="ECO:0000313" key="3">
    <source>
        <dbReference type="Proteomes" id="UP000824540"/>
    </source>
</evidence>
<dbReference type="Proteomes" id="UP000824540">
    <property type="component" value="Unassembled WGS sequence"/>
</dbReference>
<proteinExistence type="predicted"/>
<feature type="region of interest" description="Disordered" evidence="1">
    <location>
        <begin position="88"/>
        <end position="223"/>
    </location>
</feature>
<evidence type="ECO:0000313" key="2">
    <source>
        <dbReference type="EMBL" id="KAG9336885.1"/>
    </source>
</evidence>
<comment type="caution">
    <text evidence="2">The sequence shown here is derived from an EMBL/GenBank/DDBJ whole genome shotgun (WGS) entry which is preliminary data.</text>
</comment>
<name>A0A8T2N953_9TELE</name>
<feature type="compositionally biased region" description="Basic and acidic residues" evidence="1">
    <location>
        <begin position="111"/>
        <end position="151"/>
    </location>
</feature>
<keyword evidence="3" id="KW-1185">Reference proteome</keyword>
<reference evidence="2" key="1">
    <citation type="thesis" date="2021" institute="BYU ScholarsArchive" country="Provo, UT, USA">
        <title>Applications of and Algorithms for Genome Assembly and Genomic Analyses with an Emphasis on Marine Teleosts.</title>
        <authorList>
            <person name="Pickett B.D."/>
        </authorList>
    </citation>
    <scope>NUCLEOTIDE SEQUENCE</scope>
    <source>
        <strain evidence="2">HI-2016</strain>
    </source>
</reference>